<reference evidence="2" key="1">
    <citation type="submission" date="2009-10" db="EMBL/GenBank/DDBJ databases">
        <title>Diversity of trophic interactions inside an arsenic-rich microbial ecosystem.</title>
        <authorList>
            <person name="Bertin P.N."/>
            <person name="Heinrich-Salmeron A."/>
            <person name="Pelletier E."/>
            <person name="Goulhen-Chollet F."/>
            <person name="Arsene-Ploetze F."/>
            <person name="Gallien S."/>
            <person name="Calteau A."/>
            <person name="Vallenet D."/>
            <person name="Casiot C."/>
            <person name="Chane-Woon-Ming B."/>
            <person name="Giloteaux L."/>
            <person name="Barakat M."/>
            <person name="Bonnefoy V."/>
            <person name="Bruneel O."/>
            <person name="Chandler M."/>
            <person name="Cleiss J."/>
            <person name="Duran R."/>
            <person name="Elbaz-Poulichet F."/>
            <person name="Fonknechten N."/>
            <person name="Lauga B."/>
            <person name="Mornico D."/>
            <person name="Ortet P."/>
            <person name="Schaeffer C."/>
            <person name="Siguier P."/>
            <person name="Alexander Thil Smith A."/>
            <person name="Van Dorsselaer A."/>
            <person name="Weissenbach J."/>
            <person name="Medigue C."/>
            <person name="Le Paslier D."/>
        </authorList>
    </citation>
    <scope>NUCLEOTIDE SEQUENCE</scope>
</reference>
<dbReference type="AlphaFoldDB" id="E6PWS4"/>
<comment type="caution">
    <text evidence="2">The sequence shown here is derived from an EMBL/GenBank/DDBJ whole genome shotgun (WGS) entry which is preliminary data.</text>
</comment>
<dbReference type="Pfam" id="PF00753">
    <property type="entry name" value="Lactamase_B"/>
    <property type="match status" value="1"/>
</dbReference>
<organism evidence="2">
    <name type="scientific">mine drainage metagenome</name>
    <dbReference type="NCBI Taxonomy" id="410659"/>
    <lineage>
        <taxon>unclassified sequences</taxon>
        <taxon>metagenomes</taxon>
        <taxon>ecological metagenomes</taxon>
    </lineage>
</organism>
<dbReference type="SUPFAM" id="SSF56281">
    <property type="entry name" value="Metallo-hydrolase/oxidoreductase"/>
    <property type="match status" value="1"/>
</dbReference>
<evidence type="ECO:0000259" key="1">
    <source>
        <dbReference type="SMART" id="SM00849"/>
    </source>
</evidence>
<dbReference type="EMBL" id="CABN01000008">
    <property type="protein sequence ID" value="CBH99382.1"/>
    <property type="molecule type" value="Genomic_DNA"/>
</dbReference>
<dbReference type="SMART" id="SM00849">
    <property type="entry name" value="Lactamase_B"/>
    <property type="match status" value="1"/>
</dbReference>
<gene>
    <name evidence="2" type="ORF">CARN3_0294</name>
</gene>
<protein>
    <submittedName>
        <fullName evidence="2">Beta-lactamase-like</fullName>
    </submittedName>
</protein>
<evidence type="ECO:0000313" key="2">
    <source>
        <dbReference type="EMBL" id="CBH99382.1"/>
    </source>
</evidence>
<accession>E6PWS4</accession>
<dbReference type="PANTHER" id="PTHR30619:SF1">
    <property type="entry name" value="RECOMBINATION PROTEIN 2"/>
    <property type="match status" value="1"/>
</dbReference>
<sequence length="356" mass="38225">MSLRRISAFVFVMIALLLALTPARAAAPQRAADQKLRVFFFDVEGGQSTLFITPAGQSLLIDTGWADNNGRDADRIASIAHKAGLNHLDYVLITHYHDDHVGGVPQLLSRIPVTTFLDHGPNRELTPDVSGNYDAYQKVLAAGLASGKQKNLHLKPGDTIPIPGLKINVVTADGNVLAAPGTGEVNPYCAGLPTYPRDTTENSRSLGTRIQFGKLTLVDLGDLTSDKEVALMCPANRLGTADIYIVSHHGWYPSSSPALVYALHPRVAIMDNGALKGGSPATFKTLRNSPGLENLWQLHYSVEGGQTWNGPAEFIANINTPQQPDAGNYIELTASPDGSFDVLNSRTGATKHYPAK</sequence>
<name>E6PWS4_9ZZZZ</name>
<proteinExistence type="predicted"/>
<dbReference type="PANTHER" id="PTHR30619">
    <property type="entry name" value="DNA INTERNALIZATION/COMPETENCE PROTEIN COMEC/REC2"/>
    <property type="match status" value="1"/>
</dbReference>
<dbReference type="InterPro" id="IPR001279">
    <property type="entry name" value="Metallo-B-lactamas"/>
</dbReference>
<feature type="domain" description="Metallo-beta-lactamase" evidence="1">
    <location>
        <begin position="45"/>
        <end position="264"/>
    </location>
</feature>
<dbReference type="InterPro" id="IPR052159">
    <property type="entry name" value="Competence_DNA_uptake"/>
</dbReference>
<dbReference type="Gene3D" id="3.60.15.10">
    <property type="entry name" value="Ribonuclease Z/Hydroxyacylglutathione hydrolase-like"/>
    <property type="match status" value="1"/>
</dbReference>
<dbReference type="InterPro" id="IPR036866">
    <property type="entry name" value="RibonucZ/Hydroxyglut_hydro"/>
</dbReference>